<accession>A0A564W5P5</accession>
<dbReference type="EMBL" id="CABHNW010000141">
    <property type="protein sequence ID" value="VUX40196.1"/>
    <property type="molecule type" value="Genomic_DNA"/>
</dbReference>
<dbReference type="Proteomes" id="UP000408482">
    <property type="component" value="Unassembled WGS sequence"/>
</dbReference>
<evidence type="ECO:0000313" key="1">
    <source>
        <dbReference type="EMBL" id="VUX40196.1"/>
    </source>
</evidence>
<protein>
    <submittedName>
        <fullName evidence="1">Ferric uptake regulation protein</fullName>
    </submittedName>
</protein>
<dbReference type="GO" id="GO:0003700">
    <property type="term" value="F:DNA-binding transcription factor activity"/>
    <property type="evidence" value="ECO:0007669"/>
    <property type="project" value="InterPro"/>
</dbReference>
<dbReference type="InterPro" id="IPR036388">
    <property type="entry name" value="WH-like_DNA-bd_sf"/>
</dbReference>
<dbReference type="InterPro" id="IPR036390">
    <property type="entry name" value="WH_DNA-bd_sf"/>
</dbReference>
<sequence>MHIAEAETEEKKTGCYRHTEMQRDLIIEKLKERGLRITRQRKILLDIILEGECSCCKEIYYRASALDPKIGVATVYRMVNTLESIGAISRKNMYRVACSTKGACTVELDDDTICHLSGQKLNEVILAGLRACGEISEQNIRTLALLPVHEAG</sequence>
<dbReference type="RefSeq" id="WP_144094749.1">
    <property type="nucleotide sequence ID" value="NZ_CABHMX010000034.1"/>
</dbReference>
<dbReference type="InterPro" id="IPR002481">
    <property type="entry name" value="FUR"/>
</dbReference>
<keyword evidence="2" id="KW-1185">Reference proteome</keyword>
<reference evidence="1 2" key="1">
    <citation type="submission" date="2019-07" db="EMBL/GenBank/DDBJ databases">
        <authorList>
            <person name="Hibberd C M."/>
            <person name="Gehrig L. J."/>
            <person name="Chang H.-W."/>
            <person name="Venkatesh S."/>
        </authorList>
    </citation>
    <scope>NUCLEOTIDE SEQUENCE [LARGE SCALE GENOMIC DNA]</scope>
    <source>
        <strain evidence="1">Blautia_luti_SSTS_Bg7063</strain>
    </source>
</reference>
<proteinExistence type="predicted"/>
<gene>
    <name evidence="1" type="primary">fur_1</name>
    <name evidence="1" type="ORF">RSSSTS7063_00797</name>
</gene>
<dbReference type="AlphaFoldDB" id="A0A564W5P5"/>
<name>A0A564W5P5_9FIRM</name>
<dbReference type="Pfam" id="PF01475">
    <property type="entry name" value="FUR"/>
    <property type="match status" value="1"/>
</dbReference>
<dbReference type="Gene3D" id="1.10.10.10">
    <property type="entry name" value="Winged helix-like DNA-binding domain superfamily/Winged helix DNA-binding domain"/>
    <property type="match status" value="1"/>
</dbReference>
<dbReference type="SUPFAM" id="SSF46785">
    <property type="entry name" value="Winged helix' DNA-binding domain"/>
    <property type="match status" value="1"/>
</dbReference>
<organism evidence="1 2">
    <name type="scientific">Blautia luti</name>
    <dbReference type="NCBI Taxonomy" id="89014"/>
    <lineage>
        <taxon>Bacteria</taxon>
        <taxon>Bacillati</taxon>
        <taxon>Bacillota</taxon>
        <taxon>Clostridia</taxon>
        <taxon>Lachnospirales</taxon>
        <taxon>Lachnospiraceae</taxon>
        <taxon>Blautia</taxon>
    </lineage>
</organism>
<evidence type="ECO:0000313" key="2">
    <source>
        <dbReference type="Proteomes" id="UP000408482"/>
    </source>
</evidence>